<dbReference type="GeneID" id="38785790"/>
<dbReference type="GO" id="GO:0016020">
    <property type="term" value="C:membrane"/>
    <property type="evidence" value="ECO:0007669"/>
    <property type="project" value="TreeGrafter"/>
</dbReference>
<accession>A0A401H394</accession>
<dbReference type="OrthoDB" id="449052at2759"/>
<keyword evidence="4" id="KW-0653">Protein transport</keyword>
<keyword evidence="3" id="KW-0963">Cytoplasm</keyword>
<dbReference type="GO" id="GO:0015031">
    <property type="term" value="P:protein transport"/>
    <property type="evidence" value="ECO:0007669"/>
    <property type="project" value="UniProtKB-KW"/>
</dbReference>
<dbReference type="Pfam" id="PF00780">
    <property type="entry name" value="CNH"/>
    <property type="match status" value="1"/>
</dbReference>
<evidence type="ECO:0000259" key="8">
    <source>
        <dbReference type="PROSITE" id="PS51371"/>
    </source>
</evidence>
<name>A0A401H394_9APHY</name>
<comment type="subcellular location">
    <subcellularLocation>
        <location evidence="1">Cytoplasm</location>
    </subcellularLocation>
</comment>
<dbReference type="GO" id="GO:0006914">
    <property type="term" value="P:autophagy"/>
    <property type="evidence" value="ECO:0007669"/>
    <property type="project" value="TreeGrafter"/>
</dbReference>
<comment type="caution">
    <text evidence="9">The sequence shown here is derived from an EMBL/GenBank/DDBJ whole genome shotgun (WGS) entry which is preliminary data.</text>
</comment>
<dbReference type="InterPro" id="IPR032914">
    <property type="entry name" value="Vam6/VPS39/TRAP1"/>
</dbReference>
<sequence>MFGAPESYTLLSRQSLPTEKPIEDIVLTPSISRALILCDAQVHFYTLPALDPVGIKPIRNVVTLAVDEQHLRKPPPSPNDLPQTIEPIEFCVIKRNAIALYSLREKLFFQKEIPLPLGGALARRTGHYLCLADSEHYNIIDLEAASLFPVLPVSQAPDSGPVKPSITVISENEFLILSWTGASTLGLFITGEGEAVRGTLEWPSHPEAVCLDYPYITTLLPNNTIEIHSIETQTIMQVISAPPTSPSPGLATDRKTLVASAGGFLIPSTQLSDKLRSTPHPPQTRKSGLEALIYSGKDLIDCPVVGVDSDTSVEDACDLLLSNDLVCLAVNRLPDSPPHSTTYHGLFDFSDVNAFLTLAATRHKLGSEELRGKPNAEEIVAAAKAGRVPVRLVSNLSEKNPLEILPHDATLLSLLGVFSRGAHRVLIQSPPPSNEYLGMVSDRRLLTWFTSYAQNIPSLLRFLANPLSALSLPSLYLYTSVVAVRAADNVLHAMTLMSDLGVSSVAVIEEKTGQLLSAVSVTDIGKIVVPAQSNQILSMALHQFVALIKEPDGSMDGADKFPVYSVTPSSTLFYTMQKLLATDSHRLFVTDDTQSNSAASPSSSTGNLCGLVSTVDVLSQFARIANLPDVDPTRMQRHRRASSVSSQSSSSSPRSGSLTGSRFSPSESLRNSVSSLESFQWAERVPSSK</sequence>
<dbReference type="GO" id="GO:0034058">
    <property type="term" value="P:endosomal vesicle fusion"/>
    <property type="evidence" value="ECO:0007669"/>
    <property type="project" value="TreeGrafter"/>
</dbReference>
<dbReference type="EMBL" id="BFAD01000014">
    <property type="protein sequence ID" value="GBE88873.1"/>
    <property type="molecule type" value="Genomic_DNA"/>
</dbReference>
<reference evidence="9 10" key="1">
    <citation type="journal article" date="2018" name="Sci. Rep.">
        <title>Genome sequence of the cauliflower mushroom Sparassis crispa (Hanabiratake) and its association with beneficial usage.</title>
        <authorList>
            <person name="Kiyama R."/>
            <person name="Furutani Y."/>
            <person name="Kawaguchi K."/>
            <person name="Nakanishi T."/>
        </authorList>
    </citation>
    <scope>NUCLEOTIDE SEQUENCE [LARGE SCALE GENOMIC DNA]</scope>
</reference>
<dbReference type="PROSITE" id="PS50219">
    <property type="entry name" value="CNH"/>
    <property type="match status" value="1"/>
</dbReference>
<gene>
    <name evidence="9" type="ORF">SCP_1402810</name>
</gene>
<protein>
    <recommendedName>
        <fullName evidence="11">Protein sds23</fullName>
    </recommendedName>
</protein>
<dbReference type="Gene3D" id="3.10.580.10">
    <property type="entry name" value="CBS-domain"/>
    <property type="match status" value="2"/>
</dbReference>
<proteinExistence type="predicted"/>
<evidence type="ECO:0000259" key="7">
    <source>
        <dbReference type="PROSITE" id="PS50219"/>
    </source>
</evidence>
<dbReference type="InParanoid" id="A0A401H394"/>
<feature type="domain" description="CBS" evidence="8">
    <location>
        <begin position="477"/>
        <end position="536"/>
    </location>
</feature>
<evidence type="ECO:0000256" key="4">
    <source>
        <dbReference type="ARBA" id="ARBA00022927"/>
    </source>
</evidence>
<dbReference type="SUPFAM" id="SSF54631">
    <property type="entry name" value="CBS-domain pair"/>
    <property type="match status" value="2"/>
</dbReference>
<evidence type="ECO:0000313" key="9">
    <source>
        <dbReference type="EMBL" id="GBE88873.1"/>
    </source>
</evidence>
<keyword evidence="5" id="KW-0129">CBS domain</keyword>
<evidence type="ECO:0008006" key="11">
    <source>
        <dbReference type="Google" id="ProtNLM"/>
    </source>
</evidence>
<evidence type="ECO:0000256" key="1">
    <source>
        <dbReference type="ARBA" id="ARBA00004496"/>
    </source>
</evidence>
<dbReference type="InterPro" id="IPR001180">
    <property type="entry name" value="CNH_dom"/>
</dbReference>
<evidence type="ECO:0000313" key="10">
    <source>
        <dbReference type="Proteomes" id="UP000287166"/>
    </source>
</evidence>
<feature type="compositionally biased region" description="Polar residues" evidence="6">
    <location>
        <begin position="663"/>
        <end position="678"/>
    </location>
</feature>
<dbReference type="PANTHER" id="PTHR12894">
    <property type="entry name" value="CNH DOMAIN CONTAINING"/>
    <property type="match status" value="1"/>
</dbReference>
<feature type="domain" description="CBS" evidence="8">
    <location>
        <begin position="558"/>
        <end position="630"/>
    </location>
</feature>
<dbReference type="GO" id="GO:0005737">
    <property type="term" value="C:cytoplasm"/>
    <property type="evidence" value="ECO:0007669"/>
    <property type="project" value="UniProtKB-SubCell"/>
</dbReference>
<dbReference type="Proteomes" id="UP000287166">
    <property type="component" value="Unassembled WGS sequence"/>
</dbReference>
<evidence type="ECO:0000256" key="2">
    <source>
        <dbReference type="ARBA" id="ARBA00022448"/>
    </source>
</evidence>
<dbReference type="STRING" id="139825.A0A401H394"/>
<evidence type="ECO:0000256" key="3">
    <source>
        <dbReference type="ARBA" id="ARBA00022490"/>
    </source>
</evidence>
<evidence type="ECO:0000256" key="6">
    <source>
        <dbReference type="SAM" id="MobiDB-lite"/>
    </source>
</evidence>
<dbReference type="FunCoup" id="A0A401H394">
    <property type="interactions" value="23"/>
</dbReference>
<feature type="compositionally biased region" description="Low complexity" evidence="6">
    <location>
        <begin position="642"/>
        <end position="662"/>
    </location>
</feature>
<dbReference type="RefSeq" id="XP_027619786.1">
    <property type="nucleotide sequence ID" value="XM_027763985.1"/>
</dbReference>
<dbReference type="InterPro" id="IPR046342">
    <property type="entry name" value="CBS_dom_sf"/>
</dbReference>
<organism evidence="9 10">
    <name type="scientific">Sparassis crispa</name>
    <dbReference type="NCBI Taxonomy" id="139825"/>
    <lineage>
        <taxon>Eukaryota</taxon>
        <taxon>Fungi</taxon>
        <taxon>Dikarya</taxon>
        <taxon>Basidiomycota</taxon>
        <taxon>Agaricomycotina</taxon>
        <taxon>Agaricomycetes</taxon>
        <taxon>Polyporales</taxon>
        <taxon>Sparassidaceae</taxon>
        <taxon>Sparassis</taxon>
    </lineage>
</organism>
<dbReference type="AlphaFoldDB" id="A0A401H394"/>
<dbReference type="PANTHER" id="PTHR12894:SF27">
    <property type="entry name" value="TRANSFORMING GROWTH FACTOR-BETA RECEPTOR-ASSOCIATED PROTEIN 1"/>
    <property type="match status" value="1"/>
</dbReference>
<evidence type="ECO:0000256" key="5">
    <source>
        <dbReference type="PROSITE-ProRule" id="PRU00703"/>
    </source>
</evidence>
<dbReference type="InterPro" id="IPR000644">
    <property type="entry name" value="CBS_dom"/>
</dbReference>
<feature type="domain" description="CNH" evidence="7">
    <location>
        <begin position="1"/>
        <end position="254"/>
    </location>
</feature>
<dbReference type="SMART" id="SM00116">
    <property type="entry name" value="CBS"/>
    <property type="match status" value="4"/>
</dbReference>
<keyword evidence="10" id="KW-1185">Reference proteome</keyword>
<keyword evidence="2" id="KW-0813">Transport</keyword>
<feature type="region of interest" description="Disordered" evidence="6">
    <location>
        <begin position="629"/>
        <end position="689"/>
    </location>
</feature>
<dbReference type="PROSITE" id="PS51371">
    <property type="entry name" value="CBS"/>
    <property type="match status" value="2"/>
</dbReference>